<dbReference type="Gene3D" id="3.10.50.40">
    <property type="match status" value="1"/>
</dbReference>
<reference evidence="8 9" key="1">
    <citation type="journal article" date="2017" name="PLoS Biol.">
        <title>The sea cucumber genome provides insights into morphological evolution and visceral regeneration.</title>
        <authorList>
            <person name="Zhang X."/>
            <person name="Sun L."/>
            <person name="Yuan J."/>
            <person name="Sun Y."/>
            <person name="Gao Y."/>
            <person name="Zhang L."/>
            <person name="Li S."/>
            <person name="Dai H."/>
            <person name="Hamel J.F."/>
            <person name="Liu C."/>
            <person name="Yu Y."/>
            <person name="Liu S."/>
            <person name="Lin W."/>
            <person name="Guo K."/>
            <person name="Jin S."/>
            <person name="Xu P."/>
            <person name="Storey K.B."/>
            <person name="Huan P."/>
            <person name="Zhang T."/>
            <person name="Zhou Y."/>
            <person name="Zhang J."/>
            <person name="Lin C."/>
            <person name="Li X."/>
            <person name="Xing L."/>
            <person name="Huo D."/>
            <person name="Sun M."/>
            <person name="Wang L."/>
            <person name="Mercier A."/>
            <person name="Li F."/>
            <person name="Yang H."/>
            <person name="Xiang J."/>
        </authorList>
    </citation>
    <scope>NUCLEOTIDE SEQUENCE [LARGE SCALE GENOMIC DNA]</scope>
    <source>
        <strain evidence="8">Shaxun</strain>
        <tissue evidence="8">Muscle</tissue>
    </source>
</reference>
<evidence type="ECO:0000256" key="4">
    <source>
        <dbReference type="ARBA" id="ARBA00023235"/>
    </source>
</evidence>
<gene>
    <name evidence="8" type="ORF">BSL78_06662</name>
</gene>
<dbReference type="Proteomes" id="UP000230750">
    <property type="component" value="Unassembled WGS sequence"/>
</dbReference>
<protein>
    <recommendedName>
        <fullName evidence="2 5">peptidylprolyl isomerase</fullName>
        <ecNumber evidence="2 5">5.2.1.8</ecNumber>
    </recommendedName>
</protein>
<evidence type="ECO:0000256" key="3">
    <source>
        <dbReference type="ARBA" id="ARBA00023110"/>
    </source>
</evidence>
<keyword evidence="9" id="KW-1185">Reference proteome</keyword>
<keyword evidence="3 5" id="KW-0697">Rotamase</keyword>
<evidence type="ECO:0000256" key="1">
    <source>
        <dbReference type="ARBA" id="ARBA00000971"/>
    </source>
</evidence>
<dbReference type="InterPro" id="IPR046357">
    <property type="entry name" value="PPIase_dom_sf"/>
</dbReference>
<organism evidence="8 9">
    <name type="scientific">Stichopus japonicus</name>
    <name type="common">Sea cucumber</name>
    <dbReference type="NCBI Taxonomy" id="307972"/>
    <lineage>
        <taxon>Eukaryota</taxon>
        <taxon>Metazoa</taxon>
        <taxon>Echinodermata</taxon>
        <taxon>Eleutherozoa</taxon>
        <taxon>Echinozoa</taxon>
        <taxon>Holothuroidea</taxon>
        <taxon>Aspidochirotacea</taxon>
        <taxon>Aspidochirotida</taxon>
        <taxon>Stichopodidae</taxon>
        <taxon>Apostichopus</taxon>
    </lineage>
</organism>
<dbReference type="OrthoDB" id="433738at2759"/>
<comment type="catalytic activity">
    <reaction evidence="1 5">
        <text>[protein]-peptidylproline (omega=180) = [protein]-peptidylproline (omega=0)</text>
        <dbReference type="Rhea" id="RHEA:16237"/>
        <dbReference type="Rhea" id="RHEA-COMP:10747"/>
        <dbReference type="Rhea" id="RHEA-COMP:10748"/>
        <dbReference type="ChEBI" id="CHEBI:83833"/>
        <dbReference type="ChEBI" id="CHEBI:83834"/>
        <dbReference type="EC" id="5.2.1.8"/>
    </reaction>
</comment>
<accession>A0A2G8L831</accession>
<feature type="domain" description="PPIase FKBP-type" evidence="7">
    <location>
        <begin position="49"/>
        <end position="136"/>
    </location>
</feature>
<dbReference type="PANTHER" id="PTHR10516">
    <property type="entry name" value="PEPTIDYL-PROLYL CIS-TRANS ISOMERASE"/>
    <property type="match status" value="1"/>
</dbReference>
<keyword evidence="4 5" id="KW-0413">Isomerase</keyword>
<dbReference type="Pfam" id="PF00254">
    <property type="entry name" value="FKBP_C"/>
    <property type="match status" value="1"/>
</dbReference>
<dbReference type="STRING" id="307972.A0A2G8L831"/>
<evidence type="ECO:0000256" key="2">
    <source>
        <dbReference type="ARBA" id="ARBA00013194"/>
    </source>
</evidence>
<dbReference type="GO" id="GO:0005737">
    <property type="term" value="C:cytoplasm"/>
    <property type="evidence" value="ECO:0007669"/>
    <property type="project" value="TreeGrafter"/>
</dbReference>
<dbReference type="PROSITE" id="PS50059">
    <property type="entry name" value="FKBP_PPIASE"/>
    <property type="match status" value="1"/>
</dbReference>
<proteinExistence type="predicted"/>
<evidence type="ECO:0000259" key="7">
    <source>
        <dbReference type="PROSITE" id="PS50059"/>
    </source>
</evidence>
<evidence type="ECO:0000256" key="5">
    <source>
        <dbReference type="PROSITE-ProRule" id="PRU00277"/>
    </source>
</evidence>
<dbReference type="InterPro" id="IPR050689">
    <property type="entry name" value="FKBP-type_PPIase"/>
</dbReference>
<evidence type="ECO:0000313" key="9">
    <source>
        <dbReference type="Proteomes" id="UP000230750"/>
    </source>
</evidence>
<dbReference type="EMBL" id="MRZV01000176">
    <property type="protein sequence ID" value="PIK56418.1"/>
    <property type="molecule type" value="Genomic_DNA"/>
</dbReference>
<sequence>MSETVEVPPSGDLPAESANMGGDAAPEETFTPHPLAGQGEDISPDKDGGVLKAIKVKGDEAEQDRPAKGDRFTFTTSVPFSPASSQVIKGWDVGVATMRRGEIAVLTCKPEYAYGSKGQIPADSTLVFEVELFDWKGEDVSKDSDGSIIKRTLVVGEGDTAKEDALVETVYAWIESLDYNNQKQQANKLSIREKR</sequence>
<evidence type="ECO:0000313" key="8">
    <source>
        <dbReference type="EMBL" id="PIK56418.1"/>
    </source>
</evidence>
<dbReference type="InterPro" id="IPR001179">
    <property type="entry name" value="PPIase_FKBP_dom"/>
</dbReference>
<dbReference type="SUPFAM" id="SSF54534">
    <property type="entry name" value="FKBP-like"/>
    <property type="match status" value="1"/>
</dbReference>
<dbReference type="GO" id="GO:0003755">
    <property type="term" value="F:peptidyl-prolyl cis-trans isomerase activity"/>
    <property type="evidence" value="ECO:0007669"/>
    <property type="project" value="UniProtKB-KW"/>
</dbReference>
<dbReference type="PANTHER" id="PTHR10516:SF443">
    <property type="entry name" value="FK506-BINDING PROTEIN 59-RELATED"/>
    <property type="match status" value="1"/>
</dbReference>
<dbReference type="EC" id="5.2.1.8" evidence="2 5"/>
<comment type="caution">
    <text evidence="8">The sequence shown here is derived from an EMBL/GenBank/DDBJ whole genome shotgun (WGS) entry which is preliminary data.</text>
</comment>
<dbReference type="AlphaFoldDB" id="A0A2G8L831"/>
<feature type="region of interest" description="Disordered" evidence="6">
    <location>
        <begin position="1"/>
        <end position="48"/>
    </location>
</feature>
<name>A0A2G8L831_STIJA</name>
<evidence type="ECO:0000256" key="6">
    <source>
        <dbReference type="SAM" id="MobiDB-lite"/>
    </source>
</evidence>